<dbReference type="Proteomes" id="UP001302368">
    <property type="component" value="Plasmid pKS2022"/>
</dbReference>
<keyword evidence="1" id="KW-0614">Plasmid</keyword>
<evidence type="ECO:0000313" key="1">
    <source>
        <dbReference type="EMBL" id="WOZ79920.1"/>
    </source>
</evidence>
<name>A0ABZ0MYX8_9ENTR</name>
<keyword evidence="2" id="KW-1185">Reference proteome</keyword>
<evidence type="ECO:0000313" key="2">
    <source>
        <dbReference type="Proteomes" id="UP001302368"/>
    </source>
</evidence>
<dbReference type="EMBL" id="CP137745">
    <property type="protein sequence ID" value="WOZ79920.1"/>
    <property type="molecule type" value="Genomic_DNA"/>
</dbReference>
<protein>
    <submittedName>
        <fullName evidence="1">Uncharacterized protein</fullName>
    </submittedName>
</protein>
<dbReference type="RefSeq" id="WP_305737745.1">
    <property type="nucleotide sequence ID" value="NZ_CP137745.1"/>
</dbReference>
<accession>A0ABZ0MYX8</accession>
<sequence length="119" mass="13443">MKPSLTATKNAVGQSADMLPLLRIRLPDNWTAEFDRVDTRFNDCCNWQVMNGSERVLFSTRMYQRFSDMKSGVIATVDVCEGRPSESDKRQAEAGKMLLAVLDKYPSFAALAKHPDRLN</sequence>
<proteinExistence type="predicted"/>
<geneLocation type="plasmid" evidence="1 2">
    <name>pKS2022</name>
</geneLocation>
<gene>
    <name evidence="1" type="ORF">Q8Y70_24040</name>
</gene>
<reference evidence="1 2" key="1">
    <citation type="submission" date="2023-10" db="EMBL/GenBank/DDBJ databases">
        <title>Genome sequencing of the isolated polysaccharide-producing bacterium Kosakonia sacchari KS2022.</title>
        <authorList>
            <person name="Yi X."/>
        </authorList>
    </citation>
    <scope>NUCLEOTIDE SEQUENCE [LARGE SCALE GENOMIC DNA]</scope>
    <source>
        <strain evidence="1 2">KS2022</strain>
        <plasmid evidence="1 2">pKS2022</plasmid>
    </source>
</reference>
<organism evidence="1 2">
    <name type="scientific">Kosakonia sacchari</name>
    <dbReference type="NCBI Taxonomy" id="1158459"/>
    <lineage>
        <taxon>Bacteria</taxon>
        <taxon>Pseudomonadati</taxon>
        <taxon>Pseudomonadota</taxon>
        <taxon>Gammaproteobacteria</taxon>
        <taxon>Enterobacterales</taxon>
        <taxon>Enterobacteriaceae</taxon>
        <taxon>Kosakonia</taxon>
    </lineage>
</organism>